<organism evidence="1 2">
    <name type="scientific">Aspergillus pseudoustus</name>
    <dbReference type="NCBI Taxonomy" id="1810923"/>
    <lineage>
        <taxon>Eukaryota</taxon>
        <taxon>Fungi</taxon>
        <taxon>Dikarya</taxon>
        <taxon>Ascomycota</taxon>
        <taxon>Pezizomycotina</taxon>
        <taxon>Eurotiomycetes</taxon>
        <taxon>Eurotiomycetidae</taxon>
        <taxon>Eurotiales</taxon>
        <taxon>Aspergillaceae</taxon>
        <taxon>Aspergillus</taxon>
        <taxon>Aspergillus subgen. Nidulantes</taxon>
    </lineage>
</organism>
<reference evidence="1 2" key="1">
    <citation type="submission" date="2024-07" db="EMBL/GenBank/DDBJ databases">
        <title>Section-level genome sequencing and comparative genomics of Aspergillus sections Usti and Cavernicolus.</title>
        <authorList>
            <consortium name="Lawrence Berkeley National Laboratory"/>
            <person name="Nybo J.L."/>
            <person name="Vesth T.C."/>
            <person name="Theobald S."/>
            <person name="Frisvad J.C."/>
            <person name="Larsen T.O."/>
            <person name="Kjaerboelling I."/>
            <person name="Rothschild-Mancinelli K."/>
            <person name="Lyhne E.K."/>
            <person name="Kogle M.E."/>
            <person name="Barry K."/>
            <person name="Clum A."/>
            <person name="Na H."/>
            <person name="Ledsgaard L."/>
            <person name="Lin J."/>
            <person name="Lipzen A."/>
            <person name="Kuo A."/>
            <person name="Riley R."/>
            <person name="Mondo S."/>
            <person name="Labutti K."/>
            <person name="Haridas S."/>
            <person name="Pangalinan J."/>
            <person name="Salamov A.A."/>
            <person name="Simmons B.A."/>
            <person name="Magnuson J.K."/>
            <person name="Chen J."/>
            <person name="Drula E."/>
            <person name="Henrissat B."/>
            <person name="Wiebenga A."/>
            <person name="Lubbers R.J."/>
            <person name="Gomes A.C."/>
            <person name="Makela M.R."/>
            <person name="Stajich J."/>
            <person name="Grigoriev I.V."/>
            <person name="Mortensen U.H."/>
            <person name="De Vries R.P."/>
            <person name="Baker S.E."/>
            <person name="Andersen M.R."/>
        </authorList>
    </citation>
    <scope>NUCLEOTIDE SEQUENCE [LARGE SCALE GENOMIC DNA]</scope>
    <source>
        <strain evidence="1 2">CBS 123904</strain>
    </source>
</reference>
<name>A0ABR4K1K9_9EURO</name>
<dbReference type="Proteomes" id="UP001610446">
    <property type="component" value="Unassembled WGS sequence"/>
</dbReference>
<evidence type="ECO:0000313" key="1">
    <source>
        <dbReference type="EMBL" id="KAL2846203.1"/>
    </source>
</evidence>
<protein>
    <submittedName>
        <fullName evidence="1">Uncharacterized protein</fullName>
    </submittedName>
</protein>
<accession>A0ABR4K1K9</accession>
<evidence type="ECO:0000313" key="2">
    <source>
        <dbReference type="Proteomes" id="UP001610446"/>
    </source>
</evidence>
<gene>
    <name evidence="1" type="ORF">BJY01DRAFT_247370</name>
</gene>
<proteinExistence type="predicted"/>
<keyword evidence="2" id="KW-1185">Reference proteome</keyword>
<dbReference type="EMBL" id="JBFXLU010000065">
    <property type="protein sequence ID" value="KAL2846203.1"/>
    <property type="molecule type" value="Genomic_DNA"/>
</dbReference>
<sequence length="101" mass="11186">MHYSRATAVAAASLGLYAQSTLSVQIEYRVYSMIGGGWFPLEVSPNTCTDFPYHTSDIDGIRSALPFTIWREKGCTGEPQDFEAGEHFPGLYPESIAVYDE</sequence>
<comment type="caution">
    <text evidence="1">The sequence shown here is derived from an EMBL/GenBank/DDBJ whole genome shotgun (WGS) entry which is preliminary data.</text>
</comment>